<dbReference type="PANTHER" id="PTHR13767:SF2">
    <property type="entry name" value="PSEUDOURIDYLATE SYNTHASE TRUB1"/>
    <property type="match status" value="1"/>
</dbReference>
<evidence type="ECO:0000256" key="4">
    <source>
        <dbReference type="ARBA" id="ARBA00023235"/>
    </source>
</evidence>
<dbReference type="EC" id="5.4.99.25" evidence="2"/>
<sequence>MTRAQGKQADQQTLPFWIGRNSNSRSKVSTRVFSAHGEGRRTPKAPLEPPISLAAPELPEKDQFASPGVVLLVDKPKGWTSFDVCGKLKGSLRRIGAKKVGHAGTLDPMATGLLIVCAGKATKQVDNYQAMDKVYSGTMKLGENTPSYDADSEVDETLPWQHISDDDIEQAVAAQFIGAIPQVPPMYSALKVKGERLYEKARRGEVIERKARVITVSRFDTWRDDNDAQLVHFLVVRVPTTLQLA</sequence>
<dbReference type="InterPro" id="IPR002501">
    <property type="entry name" value="PsdUridine_synth_N"/>
</dbReference>
<dbReference type="AlphaFoldDB" id="A0AAE0GN16"/>
<dbReference type="InterPro" id="IPR014780">
    <property type="entry name" value="tRNA_psdUridine_synth_TruB"/>
</dbReference>
<proteinExistence type="inferred from homology"/>
<dbReference type="GO" id="GO:1990481">
    <property type="term" value="P:mRNA pseudouridine synthesis"/>
    <property type="evidence" value="ECO:0007669"/>
    <property type="project" value="TreeGrafter"/>
</dbReference>
<dbReference type="GO" id="GO:0006400">
    <property type="term" value="P:tRNA modification"/>
    <property type="evidence" value="ECO:0007669"/>
    <property type="project" value="TreeGrafter"/>
</dbReference>
<dbReference type="PANTHER" id="PTHR13767">
    <property type="entry name" value="TRNA-PSEUDOURIDINE SYNTHASE"/>
    <property type="match status" value="1"/>
</dbReference>
<feature type="region of interest" description="Disordered" evidence="5">
    <location>
        <begin position="1"/>
        <end position="49"/>
    </location>
</feature>
<evidence type="ECO:0000256" key="3">
    <source>
        <dbReference type="ARBA" id="ARBA00022694"/>
    </source>
</evidence>
<evidence type="ECO:0000256" key="5">
    <source>
        <dbReference type="SAM" id="MobiDB-lite"/>
    </source>
</evidence>
<dbReference type="GO" id="GO:0160148">
    <property type="term" value="F:tRNA pseudouridine(55) synthase activity"/>
    <property type="evidence" value="ECO:0007669"/>
    <property type="project" value="UniProtKB-EC"/>
</dbReference>
<dbReference type="EMBL" id="LGRX02004419">
    <property type="protein sequence ID" value="KAK3280386.1"/>
    <property type="molecule type" value="Genomic_DNA"/>
</dbReference>
<dbReference type="Proteomes" id="UP001190700">
    <property type="component" value="Unassembled WGS sequence"/>
</dbReference>
<reference evidence="7 8" key="1">
    <citation type="journal article" date="2015" name="Genome Biol. Evol.">
        <title>Comparative Genomics of a Bacterivorous Green Alga Reveals Evolutionary Causalities and Consequences of Phago-Mixotrophic Mode of Nutrition.</title>
        <authorList>
            <person name="Burns J.A."/>
            <person name="Paasch A."/>
            <person name="Narechania A."/>
            <person name="Kim E."/>
        </authorList>
    </citation>
    <scope>NUCLEOTIDE SEQUENCE [LARGE SCALE GENOMIC DNA]</scope>
    <source>
        <strain evidence="7 8">PLY_AMNH</strain>
    </source>
</reference>
<dbReference type="SUPFAM" id="SSF55120">
    <property type="entry name" value="Pseudouridine synthase"/>
    <property type="match status" value="1"/>
</dbReference>
<accession>A0AAE0GN16</accession>
<organism evidence="7 8">
    <name type="scientific">Cymbomonas tetramitiformis</name>
    <dbReference type="NCBI Taxonomy" id="36881"/>
    <lineage>
        <taxon>Eukaryota</taxon>
        <taxon>Viridiplantae</taxon>
        <taxon>Chlorophyta</taxon>
        <taxon>Pyramimonadophyceae</taxon>
        <taxon>Pyramimonadales</taxon>
        <taxon>Pyramimonadaceae</taxon>
        <taxon>Cymbomonas</taxon>
    </lineage>
</organism>
<evidence type="ECO:0000313" key="7">
    <source>
        <dbReference type="EMBL" id="KAK3280386.1"/>
    </source>
</evidence>
<dbReference type="InterPro" id="IPR020103">
    <property type="entry name" value="PsdUridine_synth_cat_dom_sf"/>
</dbReference>
<comment type="caution">
    <text evidence="7">The sequence shown here is derived from an EMBL/GenBank/DDBJ whole genome shotgun (WGS) entry which is preliminary data.</text>
</comment>
<comment type="similarity">
    <text evidence="1">Belongs to the pseudouridine synthase TruB family.</text>
</comment>
<dbReference type="Pfam" id="PF01509">
    <property type="entry name" value="TruB_N"/>
    <property type="match status" value="1"/>
</dbReference>
<feature type="compositionally biased region" description="Polar residues" evidence="5">
    <location>
        <begin position="8"/>
        <end position="32"/>
    </location>
</feature>
<name>A0AAE0GN16_9CHLO</name>
<keyword evidence="4" id="KW-0413">Isomerase</keyword>
<evidence type="ECO:0000313" key="8">
    <source>
        <dbReference type="Proteomes" id="UP001190700"/>
    </source>
</evidence>
<gene>
    <name evidence="7" type="ORF">CYMTET_11771</name>
</gene>
<keyword evidence="3" id="KW-0819">tRNA processing</keyword>
<evidence type="ECO:0000256" key="1">
    <source>
        <dbReference type="ARBA" id="ARBA00008999"/>
    </source>
</evidence>
<dbReference type="Gene3D" id="3.30.2350.10">
    <property type="entry name" value="Pseudouridine synthase"/>
    <property type="match status" value="1"/>
</dbReference>
<feature type="domain" description="Pseudouridine synthase II N-terminal" evidence="6">
    <location>
        <begin position="94"/>
        <end position="227"/>
    </location>
</feature>
<keyword evidence="8" id="KW-1185">Reference proteome</keyword>
<evidence type="ECO:0000259" key="6">
    <source>
        <dbReference type="Pfam" id="PF01509"/>
    </source>
</evidence>
<protein>
    <recommendedName>
        <fullName evidence="2">tRNA pseudouridine(55) synthase</fullName>
        <ecNumber evidence="2">5.4.99.25</ecNumber>
    </recommendedName>
</protein>
<dbReference type="GO" id="GO:0005634">
    <property type="term" value="C:nucleus"/>
    <property type="evidence" value="ECO:0007669"/>
    <property type="project" value="TreeGrafter"/>
</dbReference>
<dbReference type="GO" id="GO:0003723">
    <property type="term" value="F:RNA binding"/>
    <property type="evidence" value="ECO:0007669"/>
    <property type="project" value="InterPro"/>
</dbReference>
<evidence type="ECO:0000256" key="2">
    <source>
        <dbReference type="ARBA" id="ARBA00012787"/>
    </source>
</evidence>